<proteinExistence type="predicted"/>
<evidence type="ECO:0000313" key="2">
    <source>
        <dbReference type="Proteomes" id="UP001162162"/>
    </source>
</evidence>
<reference evidence="1" key="1">
    <citation type="journal article" date="2023" name="Insect Mol. Biol.">
        <title>Genome sequencing provides insights into the evolution of gene families encoding plant cell wall-degrading enzymes in longhorned beetles.</title>
        <authorList>
            <person name="Shin N.R."/>
            <person name="Okamura Y."/>
            <person name="Kirsch R."/>
            <person name="Pauchet Y."/>
        </authorList>
    </citation>
    <scope>NUCLEOTIDE SEQUENCE</scope>
    <source>
        <strain evidence="1">AMC_N1</strain>
    </source>
</reference>
<comment type="caution">
    <text evidence="1">The sequence shown here is derived from an EMBL/GenBank/DDBJ whole genome shotgun (WGS) entry which is preliminary data.</text>
</comment>
<sequence>MRVDQELSQSSFDSLTKHLLFVFTLIDVSGFVAEKFVPHLETPWIRHIPNSSLSIVIKFNQASVATKLKHVVYTAGLFERDIPLEVEIIEHLLPHTYYCLSPLWSVAERYPIHLLKGRTIGIVSPPAAGPLQRIS</sequence>
<organism evidence="1 2">
    <name type="scientific">Aromia moschata</name>
    <dbReference type="NCBI Taxonomy" id="1265417"/>
    <lineage>
        <taxon>Eukaryota</taxon>
        <taxon>Metazoa</taxon>
        <taxon>Ecdysozoa</taxon>
        <taxon>Arthropoda</taxon>
        <taxon>Hexapoda</taxon>
        <taxon>Insecta</taxon>
        <taxon>Pterygota</taxon>
        <taxon>Neoptera</taxon>
        <taxon>Endopterygota</taxon>
        <taxon>Coleoptera</taxon>
        <taxon>Polyphaga</taxon>
        <taxon>Cucujiformia</taxon>
        <taxon>Chrysomeloidea</taxon>
        <taxon>Cerambycidae</taxon>
        <taxon>Cerambycinae</taxon>
        <taxon>Callichromatini</taxon>
        <taxon>Aromia</taxon>
    </lineage>
</organism>
<keyword evidence="2" id="KW-1185">Reference proteome</keyword>
<evidence type="ECO:0000313" key="1">
    <source>
        <dbReference type="EMBL" id="KAJ8943114.1"/>
    </source>
</evidence>
<protein>
    <submittedName>
        <fullName evidence="1">Uncharacterized protein</fullName>
    </submittedName>
</protein>
<name>A0AAV8XX87_9CUCU</name>
<dbReference type="AlphaFoldDB" id="A0AAV8XX87"/>
<accession>A0AAV8XX87</accession>
<gene>
    <name evidence="1" type="ORF">NQ318_011880</name>
</gene>
<dbReference type="EMBL" id="JAPWTK010000301">
    <property type="protein sequence ID" value="KAJ8943114.1"/>
    <property type="molecule type" value="Genomic_DNA"/>
</dbReference>
<dbReference type="Proteomes" id="UP001162162">
    <property type="component" value="Unassembled WGS sequence"/>
</dbReference>